<comment type="caution">
    <text evidence="6">The sequence shown here is derived from an EMBL/GenBank/DDBJ whole genome shotgun (WGS) entry which is preliminary data.</text>
</comment>
<feature type="transmembrane region" description="Helical" evidence="4">
    <location>
        <begin position="222"/>
        <end position="242"/>
    </location>
</feature>
<comment type="subcellular location">
    <subcellularLocation>
        <location evidence="1">Membrane</location>
        <topology evidence="1">Multi-pass membrane protein</topology>
    </subcellularLocation>
</comment>
<feature type="transmembrane region" description="Helical" evidence="4">
    <location>
        <begin position="357"/>
        <end position="375"/>
    </location>
</feature>
<dbReference type="GO" id="GO:0022857">
    <property type="term" value="F:transmembrane transporter activity"/>
    <property type="evidence" value="ECO:0007669"/>
    <property type="project" value="InterPro"/>
</dbReference>
<feature type="compositionally biased region" description="Basic and acidic residues" evidence="3">
    <location>
        <begin position="38"/>
        <end position="50"/>
    </location>
</feature>
<reference evidence="6 7" key="1">
    <citation type="submission" date="2021-08" db="EMBL/GenBank/DDBJ databases">
        <title>Draft Genome Sequence of Phanerochaete sordida strain YK-624.</title>
        <authorList>
            <person name="Mori T."/>
            <person name="Dohra H."/>
            <person name="Suzuki T."/>
            <person name="Kawagishi H."/>
            <person name="Hirai H."/>
        </authorList>
    </citation>
    <scope>NUCLEOTIDE SEQUENCE [LARGE SCALE GENOMIC DNA]</scope>
    <source>
        <strain evidence="6 7">YK-624</strain>
    </source>
</reference>
<dbReference type="Pfam" id="PF07690">
    <property type="entry name" value="MFS_1"/>
    <property type="match status" value="1"/>
</dbReference>
<evidence type="ECO:0000256" key="3">
    <source>
        <dbReference type="SAM" id="MobiDB-lite"/>
    </source>
</evidence>
<feature type="transmembrane region" description="Helical" evidence="4">
    <location>
        <begin position="59"/>
        <end position="82"/>
    </location>
</feature>
<dbReference type="Proteomes" id="UP000703269">
    <property type="component" value="Unassembled WGS sequence"/>
</dbReference>
<evidence type="ECO:0000259" key="5">
    <source>
        <dbReference type="PROSITE" id="PS50850"/>
    </source>
</evidence>
<dbReference type="OrthoDB" id="2213137at2759"/>
<feature type="transmembrane region" description="Helical" evidence="4">
    <location>
        <begin position="192"/>
        <end position="216"/>
    </location>
</feature>
<dbReference type="PROSITE" id="PS50850">
    <property type="entry name" value="MFS"/>
    <property type="match status" value="1"/>
</dbReference>
<protein>
    <submittedName>
        <fullName evidence="6">MFS general substrate transporter</fullName>
    </submittedName>
</protein>
<gene>
    <name evidence="6" type="ORF">PsYK624_063490</name>
</gene>
<dbReference type="InterPro" id="IPR050327">
    <property type="entry name" value="Proton-linked_MCT"/>
</dbReference>
<sequence>MALREQVALQELRRSLPQSRAERVGEETADNDIQQAEPRSDESQHEAEEEWRPTKKYQAILLAAGFAMIFQVIGINSIYGIFQEFYTSPESNIKDAQGQDALVSLVGTIGTGLTWSGSIFVNPLIARTQHVQYIMLPGVLIMSLGIFLASFSTRLWHLYLTQALLYGIGSSLYYFPILSLTPAYFDRHRGFALGFVLSGAGVGGLVLSPVMSALISRLGIGWALRILGFWNLAVGIPVSFVVKKRGNVYSASGRTTVDLSVAKRGAFIWQAFGAFLQAGGNVVPTYFLTTYSVSVLSYSARTASLLLAINNAVNSVARISMGILADRVGRQNTLIVSVLLSAVSVLALWPSAPRPRFTAFVVCYGVLAGGYNALLPTTIAEVYGVQHYTSVNSAVYFIRGMGALFGAPLAGVILGSHQRGLAPAAADVRALRARYNQVALYDGALLLAAGVCVAYVRWSDARYRGRWQWKA</sequence>
<dbReference type="EMBL" id="BPQB01000015">
    <property type="protein sequence ID" value="GJE90222.1"/>
    <property type="molecule type" value="Genomic_DNA"/>
</dbReference>
<feature type="transmembrane region" description="Helical" evidence="4">
    <location>
        <begin position="438"/>
        <end position="458"/>
    </location>
</feature>
<evidence type="ECO:0000313" key="7">
    <source>
        <dbReference type="Proteomes" id="UP000703269"/>
    </source>
</evidence>
<evidence type="ECO:0000256" key="4">
    <source>
        <dbReference type="SAM" id="Phobius"/>
    </source>
</evidence>
<keyword evidence="4" id="KW-0812">Transmembrane</keyword>
<feature type="transmembrane region" description="Helical" evidence="4">
    <location>
        <begin position="396"/>
        <end position="418"/>
    </location>
</feature>
<dbReference type="InterPro" id="IPR011701">
    <property type="entry name" value="MFS"/>
</dbReference>
<dbReference type="InterPro" id="IPR020846">
    <property type="entry name" value="MFS_dom"/>
</dbReference>
<feature type="transmembrane region" description="Helical" evidence="4">
    <location>
        <begin position="133"/>
        <end position="151"/>
    </location>
</feature>
<feature type="domain" description="Major facilitator superfamily (MFS) profile" evidence="5">
    <location>
        <begin position="60"/>
        <end position="462"/>
    </location>
</feature>
<evidence type="ECO:0000313" key="6">
    <source>
        <dbReference type="EMBL" id="GJE90222.1"/>
    </source>
</evidence>
<dbReference type="GO" id="GO:0016020">
    <property type="term" value="C:membrane"/>
    <property type="evidence" value="ECO:0007669"/>
    <property type="project" value="UniProtKB-SubCell"/>
</dbReference>
<feature type="transmembrane region" description="Helical" evidence="4">
    <location>
        <begin position="163"/>
        <end position="185"/>
    </location>
</feature>
<keyword evidence="7" id="KW-1185">Reference proteome</keyword>
<dbReference type="PANTHER" id="PTHR11360:SF284">
    <property type="entry name" value="EG:103B4.3 PROTEIN-RELATED"/>
    <property type="match status" value="1"/>
</dbReference>
<evidence type="ECO:0000256" key="2">
    <source>
        <dbReference type="ARBA" id="ARBA00006727"/>
    </source>
</evidence>
<evidence type="ECO:0000256" key="1">
    <source>
        <dbReference type="ARBA" id="ARBA00004141"/>
    </source>
</evidence>
<feature type="transmembrane region" description="Helical" evidence="4">
    <location>
        <begin position="333"/>
        <end position="351"/>
    </location>
</feature>
<proteinExistence type="inferred from homology"/>
<dbReference type="InterPro" id="IPR036259">
    <property type="entry name" value="MFS_trans_sf"/>
</dbReference>
<accession>A0A9P3LDR9</accession>
<keyword evidence="4" id="KW-1133">Transmembrane helix</keyword>
<dbReference type="SUPFAM" id="SSF103473">
    <property type="entry name" value="MFS general substrate transporter"/>
    <property type="match status" value="1"/>
</dbReference>
<dbReference type="PANTHER" id="PTHR11360">
    <property type="entry name" value="MONOCARBOXYLATE TRANSPORTER"/>
    <property type="match status" value="1"/>
</dbReference>
<organism evidence="6 7">
    <name type="scientific">Phanerochaete sordida</name>
    <dbReference type="NCBI Taxonomy" id="48140"/>
    <lineage>
        <taxon>Eukaryota</taxon>
        <taxon>Fungi</taxon>
        <taxon>Dikarya</taxon>
        <taxon>Basidiomycota</taxon>
        <taxon>Agaricomycotina</taxon>
        <taxon>Agaricomycetes</taxon>
        <taxon>Polyporales</taxon>
        <taxon>Phanerochaetaceae</taxon>
        <taxon>Phanerochaete</taxon>
    </lineage>
</organism>
<name>A0A9P3LDR9_9APHY</name>
<keyword evidence="4" id="KW-0472">Membrane</keyword>
<feature type="transmembrane region" description="Helical" evidence="4">
    <location>
        <begin position="102"/>
        <end position="121"/>
    </location>
</feature>
<feature type="region of interest" description="Disordered" evidence="3">
    <location>
        <begin position="14"/>
        <end position="50"/>
    </location>
</feature>
<dbReference type="Gene3D" id="1.20.1250.20">
    <property type="entry name" value="MFS general substrate transporter like domains"/>
    <property type="match status" value="2"/>
</dbReference>
<comment type="similarity">
    <text evidence="2">Belongs to the major facilitator superfamily. Monocarboxylate porter (TC 2.A.1.13) family.</text>
</comment>
<dbReference type="AlphaFoldDB" id="A0A9P3LDR9"/>